<feature type="transmembrane region" description="Helical" evidence="7">
    <location>
        <begin position="48"/>
        <end position="71"/>
    </location>
</feature>
<reference evidence="8 9" key="1">
    <citation type="submission" date="2021-01" db="EMBL/GenBank/DDBJ databases">
        <title>Whole genome shotgun sequence of Catellatospora bangladeshensis NBRC 107357.</title>
        <authorList>
            <person name="Komaki H."/>
            <person name="Tamura T."/>
        </authorList>
    </citation>
    <scope>NUCLEOTIDE SEQUENCE [LARGE SCALE GENOMIC DNA]</scope>
    <source>
        <strain evidence="8 9">NBRC 107357</strain>
    </source>
</reference>
<keyword evidence="4 7" id="KW-0812">Transmembrane</keyword>
<evidence type="ECO:0000256" key="1">
    <source>
        <dbReference type="ARBA" id="ARBA00004651"/>
    </source>
</evidence>
<dbReference type="AlphaFoldDB" id="A0A8J3JT90"/>
<evidence type="ECO:0000256" key="7">
    <source>
        <dbReference type="SAM" id="Phobius"/>
    </source>
</evidence>
<evidence type="ECO:0000256" key="3">
    <source>
        <dbReference type="ARBA" id="ARBA00022475"/>
    </source>
</evidence>
<proteinExistence type="inferred from homology"/>
<dbReference type="GO" id="GO:0005886">
    <property type="term" value="C:plasma membrane"/>
    <property type="evidence" value="ECO:0007669"/>
    <property type="project" value="UniProtKB-SubCell"/>
</dbReference>
<feature type="transmembrane region" description="Helical" evidence="7">
    <location>
        <begin position="20"/>
        <end position="41"/>
    </location>
</feature>
<keyword evidence="5 7" id="KW-1133">Transmembrane helix</keyword>
<comment type="subcellular location">
    <subcellularLocation>
        <location evidence="1">Cell membrane</location>
        <topology evidence="1">Multi-pass membrane protein</topology>
    </subcellularLocation>
</comment>
<dbReference type="InterPro" id="IPR007341">
    <property type="entry name" value="Transgly_assoc"/>
</dbReference>
<gene>
    <name evidence="8" type="ORF">Cba03nite_76670</name>
</gene>
<accession>A0A8J3JT90</accession>
<name>A0A8J3JT90_9ACTN</name>
<dbReference type="PANTHER" id="PTHR33884:SF3">
    <property type="entry name" value="UPF0410 PROTEIN YMGE"/>
    <property type="match status" value="1"/>
</dbReference>
<comment type="similarity">
    <text evidence="2">Belongs to the UPF0410 family.</text>
</comment>
<evidence type="ECO:0000313" key="9">
    <source>
        <dbReference type="Proteomes" id="UP000601223"/>
    </source>
</evidence>
<keyword evidence="3" id="KW-1003">Cell membrane</keyword>
<protein>
    <submittedName>
        <fullName evidence="8">Membrane protein</fullName>
    </submittedName>
</protein>
<keyword evidence="6 7" id="KW-0472">Membrane</keyword>
<dbReference type="EMBL" id="BONF01000065">
    <property type="protein sequence ID" value="GIF86318.1"/>
    <property type="molecule type" value="Genomic_DNA"/>
</dbReference>
<keyword evidence="9" id="KW-1185">Reference proteome</keyword>
<evidence type="ECO:0000256" key="4">
    <source>
        <dbReference type="ARBA" id="ARBA00022692"/>
    </source>
</evidence>
<dbReference type="Proteomes" id="UP000601223">
    <property type="component" value="Unassembled WGS sequence"/>
</dbReference>
<feature type="transmembrane region" description="Helical" evidence="7">
    <location>
        <begin position="83"/>
        <end position="101"/>
    </location>
</feature>
<sequence>MRAGGQSNANDMKGRDTVEITGIFTAIIIGLVIGVLGRLVLPGRQSIALWLTMLIGVVAALLGTFVAGAFNVADTGGVDWLELLFQIGFAALGVALVAPIASRSSVD</sequence>
<organism evidence="8 9">
    <name type="scientific">Catellatospora bangladeshensis</name>
    <dbReference type="NCBI Taxonomy" id="310355"/>
    <lineage>
        <taxon>Bacteria</taxon>
        <taxon>Bacillati</taxon>
        <taxon>Actinomycetota</taxon>
        <taxon>Actinomycetes</taxon>
        <taxon>Micromonosporales</taxon>
        <taxon>Micromonosporaceae</taxon>
        <taxon>Catellatospora</taxon>
    </lineage>
</organism>
<evidence type="ECO:0000313" key="8">
    <source>
        <dbReference type="EMBL" id="GIF86318.1"/>
    </source>
</evidence>
<comment type="caution">
    <text evidence="8">The sequence shown here is derived from an EMBL/GenBank/DDBJ whole genome shotgun (WGS) entry which is preliminary data.</text>
</comment>
<dbReference type="PANTHER" id="PTHR33884">
    <property type="entry name" value="UPF0410 PROTEIN YMGE"/>
    <property type="match status" value="1"/>
</dbReference>
<evidence type="ECO:0000256" key="2">
    <source>
        <dbReference type="ARBA" id="ARBA00011006"/>
    </source>
</evidence>
<evidence type="ECO:0000256" key="5">
    <source>
        <dbReference type="ARBA" id="ARBA00022989"/>
    </source>
</evidence>
<evidence type="ECO:0000256" key="6">
    <source>
        <dbReference type="ARBA" id="ARBA00023136"/>
    </source>
</evidence>